<protein>
    <submittedName>
        <fullName evidence="1">Uncharacterized protein</fullName>
    </submittedName>
</protein>
<reference evidence="1 2" key="1">
    <citation type="journal article" date="2017" name="Genome Biol. Evol.">
        <title>Phytophthora megakarya and P. palmivora, closely related causal agents of cacao black pod rot, underwent increases in genome sizes and gene numbers by different mechanisms.</title>
        <authorList>
            <person name="Ali S.S."/>
            <person name="Shao J."/>
            <person name="Lary D.J."/>
            <person name="Kronmiller B."/>
            <person name="Shen D."/>
            <person name="Strem M.D."/>
            <person name="Amoako-Attah I."/>
            <person name="Akrofi A.Y."/>
            <person name="Begoude B.A."/>
            <person name="Ten Hoopen G.M."/>
            <person name="Coulibaly K."/>
            <person name="Kebe B.I."/>
            <person name="Melnick R.L."/>
            <person name="Guiltinan M.J."/>
            <person name="Tyler B.M."/>
            <person name="Meinhardt L.W."/>
            <person name="Bailey B.A."/>
        </authorList>
    </citation>
    <scope>NUCLEOTIDE SEQUENCE [LARGE SCALE GENOMIC DNA]</scope>
    <source>
        <strain evidence="2">sbr112.9</strain>
    </source>
</reference>
<sequence>MLGFRREETLKQSLQLLFNNKNLGLIAYIQCIIPVCALHGVHAHFPNASEACILPYQFRLDGGRCQFLNVCHLVLLQFSVLVVLRISGVARIAVLTIYQFAFVVEPHFRLVERVTAWW</sequence>
<name>A0A2P4XEU1_9STRA</name>
<evidence type="ECO:0000313" key="1">
    <source>
        <dbReference type="EMBL" id="POM64073.1"/>
    </source>
</evidence>
<comment type="caution">
    <text evidence="1">The sequence shown here is derived from an EMBL/GenBank/DDBJ whole genome shotgun (WGS) entry which is preliminary data.</text>
</comment>
<organism evidence="1 2">
    <name type="scientific">Phytophthora palmivora</name>
    <dbReference type="NCBI Taxonomy" id="4796"/>
    <lineage>
        <taxon>Eukaryota</taxon>
        <taxon>Sar</taxon>
        <taxon>Stramenopiles</taxon>
        <taxon>Oomycota</taxon>
        <taxon>Peronosporomycetes</taxon>
        <taxon>Peronosporales</taxon>
        <taxon>Peronosporaceae</taxon>
        <taxon>Phytophthora</taxon>
    </lineage>
</organism>
<gene>
    <name evidence="1" type="ORF">PHPALM_20451</name>
</gene>
<accession>A0A2P4XEU1</accession>
<dbReference type="AlphaFoldDB" id="A0A2P4XEU1"/>
<keyword evidence="2" id="KW-1185">Reference proteome</keyword>
<dbReference type="Proteomes" id="UP000237271">
    <property type="component" value="Unassembled WGS sequence"/>
</dbReference>
<proteinExistence type="predicted"/>
<evidence type="ECO:0000313" key="2">
    <source>
        <dbReference type="Proteomes" id="UP000237271"/>
    </source>
</evidence>
<dbReference type="EMBL" id="NCKW01011201">
    <property type="protein sequence ID" value="POM64073.1"/>
    <property type="molecule type" value="Genomic_DNA"/>
</dbReference>